<evidence type="ECO:0000313" key="10">
    <source>
        <dbReference type="Proteomes" id="UP000729357"/>
    </source>
</evidence>
<comment type="subcellular location">
    <subcellularLocation>
        <location evidence="1 6">Membrane</location>
        <topology evidence="1 6">Multi-pass membrane protein</topology>
    </subcellularLocation>
</comment>
<evidence type="ECO:0000256" key="1">
    <source>
        <dbReference type="ARBA" id="ARBA00004141"/>
    </source>
</evidence>
<reference evidence="9" key="1">
    <citation type="journal article" date="2021" name="J Fungi (Basel)">
        <title>Virulence traits and population genomics of the black yeast Aureobasidium melanogenum.</title>
        <authorList>
            <person name="Cernosa A."/>
            <person name="Sun X."/>
            <person name="Gostincar C."/>
            <person name="Fang C."/>
            <person name="Gunde-Cimerman N."/>
            <person name="Song Z."/>
        </authorList>
    </citation>
    <scope>NUCLEOTIDE SEQUENCE</scope>
    <source>
        <strain evidence="9">EXF-9298</strain>
    </source>
</reference>
<reference evidence="9" key="2">
    <citation type="submission" date="2021-08" db="EMBL/GenBank/DDBJ databases">
        <authorList>
            <person name="Gostincar C."/>
            <person name="Sun X."/>
            <person name="Song Z."/>
            <person name="Gunde-Cimerman N."/>
        </authorList>
    </citation>
    <scope>NUCLEOTIDE SEQUENCE</scope>
    <source>
        <strain evidence="9">EXF-9298</strain>
    </source>
</reference>
<evidence type="ECO:0000256" key="3">
    <source>
        <dbReference type="ARBA" id="ARBA00022692"/>
    </source>
</evidence>
<dbReference type="Pfam" id="PF00854">
    <property type="entry name" value="PTR2"/>
    <property type="match status" value="1"/>
</dbReference>
<dbReference type="InterPro" id="IPR000109">
    <property type="entry name" value="POT_fam"/>
</dbReference>
<feature type="non-terminal residue" evidence="9">
    <location>
        <position position="356"/>
    </location>
</feature>
<dbReference type="PANTHER" id="PTHR11654">
    <property type="entry name" value="OLIGOPEPTIDE TRANSPORTER-RELATED"/>
    <property type="match status" value="1"/>
</dbReference>
<feature type="compositionally biased region" description="Basic and acidic residues" evidence="7">
    <location>
        <begin position="32"/>
        <end position="43"/>
    </location>
</feature>
<feature type="transmembrane region" description="Helical" evidence="8">
    <location>
        <begin position="163"/>
        <end position="180"/>
    </location>
</feature>
<dbReference type="GO" id="GO:0006857">
    <property type="term" value="P:oligopeptide transport"/>
    <property type="evidence" value="ECO:0007669"/>
    <property type="project" value="InterPro"/>
</dbReference>
<evidence type="ECO:0000256" key="8">
    <source>
        <dbReference type="SAM" id="Phobius"/>
    </source>
</evidence>
<gene>
    <name evidence="9" type="ORF">KCU98_g7447</name>
</gene>
<proteinExistence type="inferred from homology"/>
<feature type="transmembrane region" description="Helical" evidence="8">
    <location>
        <begin position="244"/>
        <end position="266"/>
    </location>
</feature>
<sequence>MDHESSAAELHATAVEPRVKDHKDMAGGMEPTKPEYPHEEHGEIASLSNDGEEPTEEERQTLRKVSDKLPWAAFIICVIELCERFTYYGLSGPFQNYIENSYGGRVPGAIGLGQTGATGLTDFFQFWCYVLLDHLLLCYYLRYRTLILFLTSLPVAIENGASLGGLIAAMIIIGLGTGGIKSNVSPLIAEQYQNTSQFVKTLKSGERVIVDPGKTIQRIYSIFYMMINIGSLSSIATTELEANIGFWPAYLLPFLMFLVGFAVLVAGKSKYKVRAPAGSVIPKACKVMWITMMNKGNWNAAKPEYSEEFTGGKKYKLNWDGIFVEEVKRALVACKVFCFFPIYWVVYSQMLNNFIS</sequence>
<keyword evidence="3 6" id="KW-0812">Transmembrane</keyword>
<comment type="similarity">
    <text evidence="2 6">Belongs to the major facilitator superfamily. Proton-dependent oligopeptide transporter (POT/PTR) (TC 2.A.17) family.</text>
</comment>
<evidence type="ECO:0000313" key="9">
    <source>
        <dbReference type="EMBL" id="KAG9981467.1"/>
    </source>
</evidence>
<comment type="caution">
    <text evidence="9">The sequence shown here is derived from an EMBL/GenBank/DDBJ whole genome shotgun (WGS) entry which is preliminary data.</text>
</comment>
<dbReference type="PROSITE" id="PS01023">
    <property type="entry name" value="PTR2_2"/>
    <property type="match status" value="1"/>
</dbReference>
<keyword evidence="5 8" id="KW-0472">Membrane</keyword>
<dbReference type="InterPro" id="IPR036259">
    <property type="entry name" value="MFS_trans_sf"/>
</dbReference>
<name>A0A9P8FQY8_AURME</name>
<dbReference type="GO" id="GO:0016020">
    <property type="term" value="C:membrane"/>
    <property type="evidence" value="ECO:0007669"/>
    <property type="project" value="UniProtKB-SubCell"/>
</dbReference>
<dbReference type="InterPro" id="IPR018456">
    <property type="entry name" value="PTR2_symporter_CS"/>
</dbReference>
<dbReference type="GO" id="GO:0022857">
    <property type="term" value="F:transmembrane transporter activity"/>
    <property type="evidence" value="ECO:0007669"/>
    <property type="project" value="InterPro"/>
</dbReference>
<dbReference type="EMBL" id="JAHFXS010000846">
    <property type="protein sequence ID" value="KAG9981467.1"/>
    <property type="molecule type" value="Genomic_DNA"/>
</dbReference>
<feature type="region of interest" description="Disordered" evidence="7">
    <location>
        <begin position="1"/>
        <end position="62"/>
    </location>
</feature>
<organism evidence="9 10">
    <name type="scientific">Aureobasidium melanogenum</name>
    <name type="common">Aureobasidium pullulans var. melanogenum</name>
    <dbReference type="NCBI Taxonomy" id="46634"/>
    <lineage>
        <taxon>Eukaryota</taxon>
        <taxon>Fungi</taxon>
        <taxon>Dikarya</taxon>
        <taxon>Ascomycota</taxon>
        <taxon>Pezizomycotina</taxon>
        <taxon>Dothideomycetes</taxon>
        <taxon>Dothideomycetidae</taxon>
        <taxon>Dothideales</taxon>
        <taxon>Saccotheciaceae</taxon>
        <taxon>Aureobasidium</taxon>
    </lineage>
</organism>
<accession>A0A9P8FQY8</accession>
<dbReference type="SUPFAM" id="SSF103473">
    <property type="entry name" value="MFS general substrate transporter"/>
    <property type="match status" value="1"/>
</dbReference>
<feature type="transmembrane region" description="Helical" evidence="8">
    <location>
        <begin position="69"/>
        <end position="90"/>
    </location>
</feature>
<dbReference type="Proteomes" id="UP000729357">
    <property type="component" value="Unassembled WGS sequence"/>
</dbReference>
<dbReference type="AlphaFoldDB" id="A0A9P8FQY8"/>
<evidence type="ECO:0000256" key="6">
    <source>
        <dbReference type="RuleBase" id="RU003755"/>
    </source>
</evidence>
<evidence type="ECO:0000256" key="4">
    <source>
        <dbReference type="ARBA" id="ARBA00022989"/>
    </source>
</evidence>
<protein>
    <submittedName>
        <fullName evidence="9">Peptide transport protein PTR2</fullName>
    </submittedName>
</protein>
<keyword evidence="6" id="KW-0813">Transport</keyword>
<evidence type="ECO:0000256" key="5">
    <source>
        <dbReference type="ARBA" id="ARBA00023136"/>
    </source>
</evidence>
<evidence type="ECO:0000256" key="2">
    <source>
        <dbReference type="ARBA" id="ARBA00005982"/>
    </source>
</evidence>
<keyword evidence="4 8" id="KW-1133">Transmembrane helix</keyword>
<dbReference type="Gene3D" id="1.20.1250.20">
    <property type="entry name" value="MFS general substrate transporter like domains"/>
    <property type="match status" value="1"/>
</dbReference>
<evidence type="ECO:0000256" key="7">
    <source>
        <dbReference type="SAM" id="MobiDB-lite"/>
    </source>
</evidence>
<keyword evidence="10" id="KW-1185">Reference proteome</keyword>